<dbReference type="OrthoDB" id="2943828at2"/>
<dbReference type="STRING" id="1157490.EL26_21705"/>
<feature type="transmembrane region" description="Helical" evidence="1">
    <location>
        <begin position="31"/>
        <end position="56"/>
    </location>
</feature>
<evidence type="ECO:0000256" key="1">
    <source>
        <dbReference type="SAM" id="Phobius"/>
    </source>
</evidence>
<dbReference type="EMBL" id="JMIR01000041">
    <property type="protein sequence ID" value="KEO81292.1"/>
    <property type="molecule type" value="Genomic_DNA"/>
</dbReference>
<keyword evidence="1" id="KW-0812">Transmembrane</keyword>
<sequence length="190" mass="21898">MKIKGAVLWRLLLYKNTGGIKLDLNPYYGQIITAGAALSGAVFGWLGSLFTAMVNAKNQKALEERKRIWAVEDKMKAEFEEKVSKRFRVYNEILRTDGENELITFETGLEHPEVFHIKQYRKTVRPVIYENFHVLCDDVRKIVRELDREIEGILFEESLSGGYPVSSEKAVNLYVSLLKIVEGQYKSNNY</sequence>
<reference evidence="2 3" key="1">
    <citation type="journal article" date="2013" name="Int. J. Syst. Evol. Microbiol.">
        <title>Tumebacillus flagellatus sp. nov., an alpha-amylase/pullulanase-producing bacterium isolated from cassava wastewater.</title>
        <authorList>
            <person name="Wang Q."/>
            <person name="Xie N."/>
            <person name="Qin Y."/>
            <person name="Shen N."/>
            <person name="Zhu J."/>
            <person name="Mi H."/>
            <person name="Huang R."/>
        </authorList>
    </citation>
    <scope>NUCLEOTIDE SEQUENCE [LARGE SCALE GENOMIC DNA]</scope>
    <source>
        <strain evidence="2 3">GST4</strain>
    </source>
</reference>
<dbReference type="RefSeq" id="WP_038093689.1">
    <property type="nucleotide sequence ID" value="NZ_JMIR01000041.1"/>
</dbReference>
<accession>A0A074M5L6</accession>
<protein>
    <submittedName>
        <fullName evidence="2">Uncharacterized protein</fullName>
    </submittedName>
</protein>
<name>A0A074M5L6_9BACL</name>
<keyword evidence="1" id="KW-0472">Membrane</keyword>
<evidence type="ECO:0000313" key="2">
    <source>
        <dbReference type="EMBL" id="KEO81292.1"/>
    </source>
</evidence>
<comment type="caution">
    <text evidence="2">The sequence shown here is derived from an EMBL/GenBank/DDBJ whole genome shotgun (WGS) entry which is preliminary data.</text>
</comment>
<evidence type="ECO:0000313" key="3">
    <source>
        <dbReference type="Proteomes" id="UP000027931"/>
    </source>
</evidence>
<organism evidence="2 3">
    <name type="scientific">Tumebacillus flagellatus</name>
    <dbReference type="NCBI Taxonomy" id="1157490"/>
    <lineage>
        <taxon>Bacteria</taxon>
        <taxon>Bacillati</taxon>
        <taxon>Bacillota</taxon>
        <taxon>Bacilli</taxon>
        <taxon>Bacillales</taxon>
        <taxon>Alicyclobacillaceae</taxon>
        <taxon>Tumebacillus</taxon>
    </lineage>
</organism>
<dbReference type="Proteomes" id="UP000027931">
    <property type="component" value="Unassembled WGS sequence"/>
</dbReference>
<gene>
    <name evidence="2" type="ORF">EL26_21705</name>
</gene>
<keyword evidence="3" id="KW-1185">Reference proteome</keyword>
<proteinExistence type="predicted"/>
<dbReference type="AlphaFoldDB" id="A0A074M5L6"/>
<keyword evidence="1" id="KW-1133">Transmembrane helix</keyword>